<reference evidence="1" key="1">
    <citation type="submission" date="2021-05" db="EMBL/GenBank/DDBJ databases">
        <authorList>
            <person name="Scholz U."/>
            <person name="Mascher M."/>
            <person name="Fiebig A."/>
        </authorList>
    </citation>
    <scope>NUCLEOTIDE SEQUENCE [LARGE SCALE GENOMIC DNA]</scope>
</reference>
<accession>A0ACD5YYL6</accession>
<sequence length="685" mass="75551">MHLRFLRAKALFRRTTCGRTTFSTAQPKVVTVGIDFGCKNSRVAIIDDSLVPELVDSESGRSTPSYVTSIPPEVSEGRYAWALQRLEGLGKHVAVGELAKCKMSRQPSDVVFNIKKLIGKQFDDFSVQEMRKRVHFGIIEGERGEACVKISGMNFSPVEIASVIFGKLKDAVLMYQFHHELKAVISVPIFFSKQQREDIMLAGNNAGLTVLQLIDEPTAAALSRATMKESTVVVFDMGAGAYTVSVLGVSGTNIEVKSQFGDPCVGGDRFDDILLDCFVTQIMNSHGVDIRGDKYAMMLLAEAAEQAKVELSTEHEVTISTPFIISSSECSGDPSVSISRAEFERLVLKLVEQIRDQCWTLLKEANITGKDVDEVVLTGGMTRVPMIRGIIHEIFGKHQGTSVNHEEAVVIGSAIQAALIVEDQRELTEHMTALSIGIESEGVFMRVIPRHTVIPTKRTVKIPAWCAYGERLRLRVFLGEHVMVSHNTFLGEVELVNNLRSGQGSVHFELTFEVDTDYVVKVTGRNPGDADNERKAAAVKVFPVREIVMSKGKVDEAIREGLLGWSMQGIETHARLVNMGRHIVNTLSDVLSVRKDQVLEELAERKDDDVPKDLCGDAERALADLLAALDSAGGEDAAAHIHVLKDKMLAAANAEQKMMLNWKQPPKTPQYGYYSDYSDYEHESA</sequence>
<protein>
    <submittedName>
        <fullName evidence="1">Uncharacterized protein</fullName>
    </submittedName>
</protein>
<evidence type="ECO:0000313" key="1">
    <source>
        <dbReference type="EnsemblPlants" id="AVESA.00010b.r2.6AG1049140.1.CDS"/>
    </source>
</evidence>
<dbReference type="EnsemblPlants" id="AVESA.00010b.r2.6AG1049140.1">
    <property type="protein sequence ID" value="AVESA.00010b.r2.6AG1049140.1.CDS"/>
    <property type="gene ID" value="AVESA.00010b.r2.6AG1049140"/>
</dbReference>
<keyword evidence="2" id="KW-1185">Reference proteome</keyword>
<name>A0ACD5YYL6_AVESA</name>
<evidence type="ECO:0000313" key="2">
    <source>
        <dbReference type="Proteomes" id="UP001732700"/>
    </source>
</evidence>
<dbReference type="Proteomes" id="UP001732700">
    <property type="component" value="Chromosome 6A"/>
</dbReference>
<organism evidence="1 2">
    <name type="scientific">Avena sativa</name>
    <name type="common">Oat</name>
    <dbReference type="NCBI Taxonomy" id="4498"/>
    <lineage>
        <taxon>Eukaryota</taxon>
        <taxon>Viridiplantae</taxon>
        <taxon>Streptophyta</taxon>
        <taxon>Embryophyta</taxon>
        <taxon>Tracheophyta</taxon>
        <taxon>Spermatophyta</taxon>
        <taxon>Magnoliopsida</taxon>
        <taxon>Liliopsida</taxon>
        <taxon>Poales</taxon>
        <taxon>Poaceae</taxon>
        <taxon>BOP clade</taxon>
        <taxon>Pooideae</taxon>
        <taxon>Poodae</taxon>
        <taxon>Poeae</taxon>
        <taxon>Poeae Chloroplast Group 1 (Aveneae type)</taxon>
        <taxon>Aveninae</taxon>
        <taxon>Avena</taxon>
    </lineage>
</organism>
<proteinExistence type="predicted"/>
<reference evidence="1" key="2">
    <citation type="submission" date="2025-09" db="UniProtKB">
        <authorList>
            <consortium name="EnsemblPlants"/>
        </authorList>
    </citation>
    <scope>IDENTIFICATION</scope>
</reference>